<dbReference type="EMBL" id="BMJV01000004">
    <property type="protein sequence ID" value="GGG73990.1"/>
    <property type="molecule type" value="Genomic_DNA"/>
</dbReference>
<accession>A0A8J3EHE2</accession>
<dbReference type="InterPro" id="IPR055348">
    <property type="entry name" value="DctQ"/>
</dbReference>
<dbReference type="RefSeq" id="WP_188790366.1">
    <property type="nucleotide sequence ID" value="NZ_BMJV01000004.1"/>
</dbReference>
<evidence type="ECO:0000256" key="6">
    <source>
        <dbReference type="ARBA" id="ARBA00022989"/>
    </source>
</evidence>
<dbReference type="GO" id="GO:0005886">
    <property type="term" value="C:plasma membrane"/>
    <property type="evidence" value="ECO:0007669"/>
    <property type="project" value="UniProtKB-SubCell"/>
</dbReference>
<evidence type="ECO:0000256" key="7">
    <source>
        <dbReference type="ARBA" id="ARBA00023136"/>
    </source>
</evidence>
<evidence type="ECO:0000256" key="10">
    <source>
        <dbReference type="SAM" id="MobiDB-lite"/>
    </source>
</evidence>
<keyword evidence="13" id="KW-1185">Reference proteome</keyword>
<protein>
    <recommendedName>
        <fullName evidence="9">TRAP transporter small permease protein</fullName>
    </recommendedName>
</protein>
<keyword evidence="6 9" id="KW-1133">Transmembrane helix</keyword>
<gene>
    <name evidence="12" type="ORF">GCM10011415_22980</name>
</gene>
<proteinExistence type="inferred from homology"/>
<keyword evidence="3" id="KW-1003">Cell membrane</keyword>
<evidence type="ECO:0000256" key="4">
    <source>
        <dbReference type="ARBA" id="ARBA00022519"/>
    </source>
</evidence>
<reference evidence="12" key="2">
    <citation type="submission" date="2020-09" db="EMBL/GenBank/DDBJ databases">
        <authorList>
            <person name="Sun Q."/>
            <person name="Zhou Y."/>
        </authorList>
    </citation>
    <scope>NUCLEOTIDE SEQUENCE</scope>
    <source>
        <strain evidence="12">CGMCC 1.15762</strain>
    </source>
</reference>
<evidence type="ECO:0000313" key="12">
    <source>
        <dbReference type="EMBL" id="GGG73990.1"/>
    </source>
</evidence>
<comment type="function">
    <text evidence="9">Part of the tripartite ATP-independent periplasmic (TRAP) transport system.</text>
</comment>
<keyword evidence="4 9" id="KW-0997">Cell inner membrane</keyword>
<feature type="transmembrane region" description="Helical" evidence="9">
    <location>
        <begin position="44"/>
        <end position="61"/>
    </location>
</feature>
<comment type="caution">
    <text evidence="12">The sequence shown here is derived from an EMBL/GenBank/DDBJ whole genome shotgun (WGS) entry which is preliminary data.</text>
</comment>
<evidence type="ECO:0000256" key="3">
    <source>
        <dbReference type="ARBA" id="ARBA00022475"/>
    </source>
</evidence>
<dbReference type="AlphaFoldDB" id="A0A8J3EHE2"/>
<feature type="transmembrane region" description="Helical" evidence="9">
    <location>
        <begin position="82"/>
        <end position="104"/>
    </location>
</feature>
<organism evidence="12 13">
    <name type="scientific">Salipiger pallidus</name>
    <dbReference type="NCBI Taxonomy" id="1775170"/>
    <lineage>
        <taxon>Bacteria</taxon>
        <taxon>Pseudomonadati</taxon>
        <taxon>Pseudomonadota</taxon>
        <taxon>Alphaproteobacteria</taxon>
        <taxon>Rhodobacterales</taxon>
        <taxon>Roseobacteraceae</taxon>
        <taxon>Salipiger</taxon>
    </lineage>
</organism>
<evidence type="ECO:0000256" key="8">
    <source>
        <dbReference type="ARBA" id="ARBA00038436"/>
    </source>
</evidence>
<feature type="region of interest" description="Disordered" evidence="10">
    <location>
        <begin position="164"/>
        <end position="185"/>
    </location>
</feature>
<dbReference type="InterPro" id="IPR007387">
    <property type="entry name" value="TRAP_DctQ"/>
</dbReference>
<evidence type="ECO:0000256" key="1">
    <source>
        <dbReference type="ARBA" id="ARBA00004429"/>
    </source>
</evidence>
<evidence type="ECO:0000259" key="11">
    <source>
        <dbReference type="Pfam" id="PF04290"/>
    </source>
</evidence>
<dbReference type="GO" id="GO:0022857">
    <property type="term" value="F:transmembrane transporter activity"/>
    <property type="evidence" value="ECO:0007669"/>
    <property type="project" value="UniProtKB-UniRule"/>
</dbReference>
<comment type="subcellular location">
    <subcellularLocation>
        <location evidence="1 9">Cell inner membrane</location>
        <topology evidence="1 9">Multi-pass membrane protein</topology>
    </subcellularLocation>
</comment>
<evidence type="ECO:0000313" key="13">
    <source>
        <dbReference type="Proteomes" id="UP000617145"/>
    </source>
</evidence>
<feature type="compositionally biased region" description="Basic and acidic residues" evidence="10">
    <location>
        <begin position="170"/>
        <end position="185"/>
    </location>
</feature>
<dbReference type="Pfam" id="PF04290">
    <property type="entry name" value="DctQ"/>
    <property type="match status" value="1"/>
</dbReference>
<feature type="transmembrane region" description="Helical" evidence="9">
    <location>
        <begin position="12"/>
        <end position="32"/>
    </location>
</feature>
<evidence type="ECO:0000256" key="9">
    <source>
        <dbReference type="RuleBase" id="RU369079"/>
    </source>
</evidence>
<sequence>MKKLLHNFEAWISVAIFLGMTAIGFANVVVRYLTSYSFASTQELLLTGFLLLTVFGASMAAREGQHLAVTYFAGLFGARVEGIVKIIAAIISVVLLLLAAWYCWELVANQLASGVTSPGLGVPAWYYSVALPFAFVLIAIRTIEFTISDHRETRDLIAEAARVPGTPPEDTLRKNTTRRTEAADA</sequence>
<feature type="transmembrane region" description="Helical" evidence="9">
    <location>
        <begin position="124"/>
        <end position="143"/>
    </location>
</feature>
<keyword evidence="5 9" id="KW-0812">Transmembrane</keyword>
<comment type="subunit">
    <text evidence="9">The complex comprises the extracytoplasmic solute receptor protein and the two transmembrane proteins.</text>
</comment>
<name>A0A8J3EHE2_9RHOB</name>
<keyword evidence="7 9" id="KW-0472">Membrane</keyword>
<reference evidence="12" key="1">
    <citation type="journal article" date="2014" name="Int. J. Syst. Evol. Microbiol.">
        <title>Complete genome sequence of Corynebacterium casei LMG S-19264T (=DSM 44701T), isolated from a smear-ripened cheese.</title>
        <authorList>
            <consortium name="US DOE Joint Genome Institute (JGI-PGF)"/>
            <person name="Walter F."/>
            <person name="Albersmeier A."/>
            <person name="Kalinowski J."/>
            <person name="Ruckert C."/>
        </authorList>
    </citation>
    <scope>NUCLEOTIDE SEQUENCE</scope>
    <source>
        <strain evidence="12">CGMCC 1.15762</strain>
    </source>
</reference>
<feature type="domain" description="Tripartite ATP-independent periplasmic transporters DctQ component" evidence="11">
    <location>
        <begin position="20"/>
        <end position="149"/>
    </location>
</feature>
<evidence type="ECO:0000256" key="2">
    <source>
        <dbReference type="ARBA" id="ARBA00022448"/>
    </source>
</evidence>
<comment type="similarity">
    <text evidence="8 9">Belongs to the TRAP transporter small permease family.</text>
</comment>
<evidence type="ECO:0000256" key="5">
    <source>
        <dbReference type="ARBA" id="ARBA00022692"/>
    </source>
</evidence>
<keyword evidence="2 9" id="KW-0813">Transport</keyword>
<dbReference type="Proteomes" id="UP000617145">
    <property type="component" value="Unassembled WGS sequence"/>
</dbReference>
<dbReference type="PANTHER" id="PTHR35011">
    <property type="entry name" value="2,3-DIKETO-L-GULONATE TRAP TRANSPORTER SMALL PERMEASE PROTEIN YIAM"/>
    <property type="match status" value="1"/>
</dbReference>